<feature type="compositionally biased region" description="Basic and acidic residues" evidence="8">
    <location>
        <begin position="91"/>
        <end position="110"/>
    </location>
</feature>
<dbReference type="Gene3D" id="1.25.40.530">
    <property type="entry name" value="MyTH4 domain"/>
    <property type="match status" value="1"/>
</dbReference>
<evidence type="ECO:0000313" key="13">
    <source>
        <dbReference type="RefSeq" id="XP_035662415.1"/>
    </source>
</evidence>
<dbReference type="GO" id="GO:0007165">
    <property type="term" value="P:signal transduction"/>
    <property type="evidence" value="ECO:0007669"/>
    <property type="project" value="InterPro"/>
</dbReference>
<dbReference type="Gene3D" id="1.10.555.10">
    <property type="entry name" value="Rho GTPase activation protein"/>
    <property type="match status" value="1"/>
</dbReference>
<dbReference type="InterPro" id="IPR001202">
    <property type="entry name" value="WW_dom"/>
</dbReference>
<dbReference type="SMART" id="SM00139">
    <property type="entry name" value="MyTH4"/>
    <property type="match status" value="1"/>
</dbReference>
<evidence type="ECO:0000256" key="5">
    <source>
        <dbReference type="ARBA" id="ARBA00022990"/>
    </source>
</evidence>
<keyword evidence="12" id="KW-1185">Reference proteome</keyword>
<evidence type="ECO:0000259" key="11">
    <source>
        <dbReference type="PROSITE" id="PS51016"/>
    </source>
</evidence>
<dbReference type="PANTHER" id="PTHR45876">
    <property type="entry name" value="FI04035P"/>
    <property type="match status" value="1"/>
</dbReference>
<dbReference type="OMA" id="DEMYNDC"/>
<dbReference type="FunFam" id="1.10.555.10:FF:000011">
    <property type="entry name" value="Rho GTPase-activating protein 39"/>
    <property type="match status" value="1"/>
</dbReference>
<dbReference type="InterPro" id="IPR038185">
    <property type="entry name" value="MyTH4_dom_sf"/>
</dbReference>
<evidence type="ECO:0000259" key="10">
    <source>
        <dbReference type="PROSITE" id="PS50238"/>
    </source>
</evidence>
<dbReference type="CDD" id="cd04389">
    <property type="entry name" value="RhoGAP_KIAA1688"/>
    <property type="match status" value="1"/>
</dbReference>
<dbReference type="Gene3D" id="2.20.70.10">
    <property type="match status" value="1"/>
</dbReference>
<feature type="compositionally biased region" description="Low complexity" evidence="8">
    <location>
        <begin position="364"/>
        <end position="384"/>
    </location>
</feature>
<dbReference type="FunFam" id="1.25.40.530:FF:000020">
    <property type="entry name" value="Predicted protein"/>
    <property type="match status" value="1"/>
</dbReference>
<feature type="region of interest" description="Disordered" evidence="8">
    <location>
        <begin position="91"/>
        <end position="189"/>
    </location>
</feature>
<name>A0A9J7HQ74_BRAFL</name>
<dbReference type="GO" id="GO:0005634">
    <property type="term" value="C:nucleus"/>
    <property type="evidence" value="ECO:0007669"/>
    <property type="project" value="UniProtKB-SubCell"/>
</dbReference>
<dbReference type="SMART" id="SM00324">
    <property type="entry name" value="RhoGAP"/>
    <property type="match status" value="1"/>
</dbReference>
<evidence type="ECO:0000256" key="2">
    <source>
        <dbReference type="ARBA" id="ARBA00022468"/>
    </source>
</evidence>
<keyword evidence="2" id="KW-0343">GTPase activation</keyword>
<dbReference type="PROSITE" id="PS50020">
    <property type="entry name" value="WW_DOMAIN_2"/>
    <property type="match status" value="1"/>
</dbReference>
<dbReference type="CDD" id="cd00201">
    <property type="entry name" value="WW"/>
    <property type="match status" value="1"/>
</dbReference>
<dbReference type="PROSITE" id="PS50238">
    <property type="entry name" value="RHOGAP"/>
    <property type="match status" value="1"/>
</dbReference>
<feature type="compositionally biased region" description="Polar residues" evidence="8">
    <location>
        <begin position="263"/>
        <end position="282"/>
    </location>
</feature>
<evidence type="ECO:0000256" key="3">
    <source>
        <dbReference type="ARBA" id="ARBA00022553"/>
    </source>
</evidence>
<feature type="compositionally biased region" description="Low complexity" evidence="8">
    <location>
        <begin position="229"/>
        <end position="262"/>
    </location>
</feature>
<keyword evidence="6" id="KW-0539">Nucleus</keyword>
<evidence type="ECO:0000256" key="4">
    <source>
        <dbReference type="ARBA" id="ARBA00022737"/>
    </source>
</evidence>
<dbReference type="GO" id="GO:0005856">
    <property type="term" value="C:cytoskeleton"/>
    <property type="evidence" value="ECO:0007669"/>
    <property type="project" value="InterPro"/>
</dbReference>
<dbReference type="FunFam" id="2.20.70.10:FF:000022">
    <property type="entry name" value="Rho GTPase activating protein 39"/>
    <property type="match status" value="1"/>
</dbReference>
<evidence type="ECO:0000259" key="9">
    <source>
        <dbReference type="PROSITE" id="PS50020"/>
    </source>
</evidence>
<dbReference type="GO" id="GO:0005737">
    <property type="term" value="C:cytoplasm"/>
    <property type="evidence" value="ECO:0000318"/>
    <property type="project" value="GO_Central"/>
</dbReference>
<dbReference type="Proteomes" id="UP000001554">
    <property type="component" value="Chromosome 19"/>
</dbReference>
<dbReference type="InterPro" id="IPR008936">
    <property type="entry name" value="Rho_GTPase_activation_prot"/>
</dbReference>
<feature type="compositionally biased region" description="Polar residues" evidence="8">
    <location>
        <begin position="342"/>
        <end position="363"/>
    </location>
</feature>
<dbReference type="Pfam" id="PF00620">
    <property type="entry name" value="RhoGAP"/>
    <property type="match status" value="1"/>
</dbReference>
<feature type="domain" description="WW" evidence="9">
    <location>
        <begin position="50"/>
        <end position="77"/>
    </location>
</feature>
<dbReference type="InterPro" id="IPR036020">
    <property type="entry name" value="WW_dom_sf"/>
</dbReference>
<dbReference type="InterPro" id="IPR000198">
    <property type="entry name" value="RhoGAP_dom"/>
</dbReference>
<feature type="region of interest" description="Disordered" evidence="8">
    <location>
        <begin position="227"/>
        <end position="291"/>
    </location>
</feature>
<dbReference type="PROSITE" id="PS51016">
    <property type="entry name" value="MYTH4"/>
    <property type="match status" value="1"/>
</dbReference>
<feature type="domain" description="Rho-GAP" evidence="10">
    <location>
        <begin position="696"/>
        <end position="884"/>
    </location>
</feature>
<dbReference type="SUPFAM" id="SSF51045">
    <property type="entry name" value="WW domain"/>
    <property type="match status" value="1"/>
</dbReference>
<comment type="subcellular location">
    <subcellularLocation>
        <location evidence="1">Nucleus</location>
    </subcellularLocation>
</comment>
<dbReference type="SMART" id="SM00456">
    <property type="entry name" value="WW"/>
    <property type="match status" value="2"/>
</dbReference>
<evidence type="ECO:0000256" key="7">
    <source>
        <dbReference type="ARBA" id="ARBA00070269"/>
    </source>
</evidence>
<dbReference type="RefSeq" id="XP_035662415.1">
    <property type="nucleotide sequence ID" value="XM_035806522.1"/>
</dbReference>
<keyword evidence="3" id="KW-0597">Phosphoprotein</keyword>
<gene>
    <name evidence="13" type="primary">LOC118406469</name>
</gene>
<dbReference type="SUPFAM" id="SSF48350">
    <property type="entry name" value="GTPase activation domain, GAP"/>
    <property type="match status" value="1"/>
</dbReference>
<dbReference type="AlphaFoldDB" id="A0A9J7HQ74"/>
<keyword evidence="4" id="KW-0677">Repeat</keyword>
<dbReference type="Pfam" id="PF00784">
    <property type="entry name" value="MyTH4"/>
    <property type="match status" value="1"/>
</dbReference>
<feature type="region of interest" description="Disordered" evidence="8">
    <location>
        <begin position="342"/>
        <end position="460"/>
    </location>
</feature>
<dbReference type="GeneID" id="118406469"/>
<keyword evidence="5" id="KW-0007">Acetylation</keyword>
<reference evidence="12" key="1">
    <citation type="journal article" date="2020" name="Nat. Ecol. Evol.">
        <title>Deeply conserved synteny resolves early events in vertebrate evolution.</title>
        <authorList>
            <person name="Simakov O."/>
            <person name="Marletaz F."/>
            <person name="Yue J.X."/>
            <person name="O'Connell B."/>
            <person name="Jenkins J."/>
            <person name="Brandt A."/>
            <person name="Calef R."/>
            <person name="Tung C.H."/>
            <person name="Huang T.K."/>
            <person name="Schmutz J."/>
            <person name="Satoh N."/>
            <person name="Yu J.K."/>
            <person name="Putnam N.H."/>
            <person name="Green R.E."/>
            <person name="Rokhsar D.S."/>
        </authorList>
    </citation>
    <scope>NUCLEOTIDE SEQUENCE [LARGE SCALE GENOMIC DNA]</scope>
    <source>
        <strain evidence="12">S238N-H82</strain>
    </source>
</reference>
<feature type="compositionally biased region" description="Polar residues" evidence="8">
    <location>
        <begin position="160"/>
        <end position="169"/>
    </location>
</feature>
<protein>
    <recommendedName>
        <fullName evidence="7">Rho GTPase-activating protein 39</fullName>
    </recommendedName>
</protein>
<reference evidence="13" key="2">
    <citation type="submission" date="2025-08" db="UniProtKB">
        <authorList>
            <consortium name="RefSeq"/>
        </authorList>
    </citation>
    <scope>IDENTIFICATION</scope>
    <source>
        <strain evidence="13">S238N-H82</strain>
        <tissue evidence="13">Testes</tissue>
    </source>
</reference>
<feature type="compositionally biased region" description="Basic and acidic residues" evidence="8">
    <location>
        <begin position="399"/>
        <end position="417"/>
    </location>
</feature>
<dbReference type="OrthoDB" id="437889at2759"/>
<dbReference type="PANTHER" id="PTHR45876:SF8">
    <property type="entry name" value="FI04035P"/>
    <property type="match status" value="1"/>
</dbReference>
<dbReference type="KEGG" id="bfo:118406469"/>
<evidence type="ECO:0000256" key="8">
    <source>
        <dbReference type="SAM" id="MobiDB-lite"/>
    </source>
</evidence>
<accession>A0A9J7HQ74</accession>
<dbReference type="GO" id="GO:0005096">
    <property type="term" value="F:GTPase activator activity"/>
    <property type="evidence" value="ECO:0000318"/>
    <property type="project" value="GO_Central"/>
</dbReference>
<evidence type="ECO:0000256" key="1">
    <source>
        <dbReference type="ARBA" id="ARBA00004123"/>
    </source>
</evidence>
<dbReference type="InterPro" id="IPR000857">
    <property type="entry name" value="MyTH4_dom"/>
</dbReference>
<evidence type="ECO:0000313" key="12">
    <source>
        <dbReference type="Proteomes" id="UP000001554"/>
    </source>
</evidence>
<evidence type="ECO:0000256" key="6">
    <source>
        <dbReference type="ARBA" id="ARBA00023242"/>
    </source>
</evidence>
<organism evidence="12 13">
    <name type="scientific">Branchiostoma floridae</name>
    <name type="common">Florida lancelet</name>
    <name type="synonym">Amphioxus</name>
    <dbReference type="NCBI Taxonomy" id="7739"/>
    <lineage>
        <taxon>Eukaryota</taxon>
        <taxon>Metazoa</taxon>
        <taxon>Chordata</taxon>
        <taxon>Cephalochordata</taxon>
        <taxon>Leptocardii</taxon>
        <taxon>Amphioxiformes</taxon>
        <taxon>Branchiostomatidae</taxon>
        <taxon>Branchiostoma</taxon>
    </lineage>
</organism>
<feature type="compositionally biased region" description="Polar residues" evidence="8">
    <location>
        <begin position="113"/>
        <end position="132"/>
    </location>
</feature>
<proteinExistence type="predicted"/>
<sequence length="889" mass="101097">MSLAGERADWVEIIEPKSREIMFANLVTGECVWDLPVGVAVKKAHDNQWWELFDNNTSRYYYYNAHSQKTVWHRPKNADIVPLAKLQKLKENTEIQERQEREKEMRERAMRNKTPQQNGTDTRQGTPRTIDSPQPRKKSMNQSLTTFQGKPATPDHLNNYDKSALQSAQSRKRSREGPQNIDNPSYVDTGKMETHASKFRDQQRQGSPVVLRKNAQEIMDNRAMNIAHSRQGSKASQGSQGSYDSQGNLVGNNENINYNGNNYTSAQKENSDSVSHSRQGSKLSDRDRPVHNDYVELKREGGMTNSDYANIEIIRSVSKKTTPPPPQVSDYQNAEMFRITQSTPQVNTQTPVSDLQTPGTGAYSSGDLTTTGTSSNAPSSSSYTPGVLKESQVPNLEGSFREKPRNQVERSSSDGERSGSYGKRQAPNLPTSQSEGEIGAKVRRGSNMSMPGPSRSLGSLLKAKKPQGDVDIMSYAKDNFNRHKKGLFRKPVSIATMLTWTKDPIKKPMIMTRDKTVKKEAVEVFRLIQIFMSDRTVKKVDQMSVALDITTRGWTIQGLRDEVYIQVIRQTSDNKKIESLQKGWELMAICLAFFPPTAKFQSYLEGYIYRFLETETDDDLQGFPRSLYAQHCYKQLDRICKTGARKGLKKPTIDEVAQAKHNIFHPSMFGKGLKKPTIDEVAQAKHNIFHPSMFGNTLDDIMNMQKQRYPERRLPWIQTTLSNEVLKLGGERTEGIFRVPGDIDEVNALKVQMDRWELPNEIMDPHVPGSLLKLWYRELYEPLIPPSYYRRCVDSYDNPQAAIAVIQSLPEINRLVLCYLLNFLQVFARSENSKVTKMDASNLAMVMAPNCLRCESDDPREIFENTRKEMSFIRTLLLNMDTEFMTGVV</sequence>
<feature type="domain" description="MyTH4" evidence="11">
    <location>
        <begin position="500"/>
        <end position="660"/>
    </location>
</feature>